<evidence type="ECO:0000313" key="5">
    <source>
        <dbReference type="Proteomes" id="UP001176468"/>
    </source>
</evidence>
<dbReference type="EMBL" id="JAUQSZ010000004">
    <property type="protein sequence ID" value="MDO7842073.1"/>
    <property type="molecule type" value="Genomic_DNA"/>
</dbReference>
<evidence type="ECO:0000259" key="3">
    <source>
        <dbReference type="Pfam" id="PF03061"/>
    </source>
</evidence>
<evidence type="ECO:0000313" key="4">
    <source>
        <dbReference type="EMBL" id="MDO7842073.1"/>
    </source>
</evidence>
<dbReference type="RefSeq" id="WP_304560543.1">
    <property type="nucleotide sequence ID" value="NZ_JAUQSZ010000004.1"/>
</dbReference>
<dbReference type="PANTHER" id="PTHR21660">
    <property type="entry name" value="THIOESTERASE SUPERFAMILY MEMBER-RELATED"/>
    <property type="match status" value="1"/>
</dbReference>
<comment type="caution">
    <text evidence="4">The sequence shown here is derived from an EMBL/GenBank/DDBJ whole genome shotgun (WGS) entry which is preliminary data.</text>
</comment>
<keyword evidence="2 4" id="KW-0378">Hydrolase</keyword>
<dbReference type="SUPFAM" id="SSF54637">
    <property type="entry name" value="Thioesterase/thiol ester dehydrase-isomerase"/>
    <property type="match status" value="1"/>
</dbReference>
<dbReference type="Gene3D" id="3.10.129.10">
    <property type="entry name" value="Hotdog Thioesterase"/>
    <property type="match status" value="1"/>
</dbReference>
<evidence type="ECO:0000256" key="2">
    <source>
        <dbReference type="ARBA" id="ARBA00022801"/>
    </source>
</evidence>
<evidence type="ECO:0000256" key="1">
    <source>
        <dbReference type="ARBA" id="ARBA00008324"/>
    </source>
</evidence>
<comment type="similarity">
    <text evidence="1">Belongs to the thioesterase PaaI family.</text>
</comment>
<organism evidence="4 5">
    <name type="scientific">Sphingomonas immobilis</name>
    <dbReference type="NCBI Taxonomy" id="3063997"/>
    <lineage>
        <taxon>Bacteria</taxon>
        <taxon>Pseudomonadati</taxon>
        <taxon>Pseudomonadota</taxon>
        <taxon>Alphaproteobacteria</taxon>
        <taxon>Sphingomonadales</taxon>
        <taxon>Sphingomonadaceae</taxon>
        <taxon>Sphingomonas</taxon>
    </lineage>
</organism>
<dbReference type="InterPro" id="IPR039298">
    <property type="entry name" value="ACOT13"/>
</dbReference>
<reference evidence="4" key="1">
    <citation type="submission" date="2023-07" db="EMBL/GenBank/DDBJ databases">
        <authorList>
            <person name="Kim M.K."/>
        </authorList>
    </citation>
    <scope>NUCLEOTIDE SEQUENCE</scope>
    <source>
        <strain evidence="4">CA1-15</strain>
    </source>
</reference>
<dbReference type="EC" id="3.1.2.-" evidence="4"/>
<dbReference type="InterPro" id="IPR029069">
    <property type="entry name" value="HotDog_dom_sf"/>
</dbReference>
<name>A0ABT8ZXQ0_9SPHN</name>
<gene>
    <name evidence="4" type="ORF">Q5H94_07035</name>
</gene>
<protein>
    <submittedName>
        <fullName evidence="4">PaaI family thioesterase</fullName>
        <ecNumber evidence="4">3.1.2.-</ecNumber>
    </submittedName>
</protein>
<keyword evidence="5" id="KW-1185">Reference proteome</keyword>
<sequence length="154" mass="16474">MRDIVAADRAPSGYAPLLFADDGFIGRNGPVYVDRSGAEPVFGFRVGERHCNPMGICHGGWTATAMDMVLPLTARFTVPDLADHFLLTVNMTVDYLGAAKLGDWVEGRGRILKRTGRMVFADGVLSVNGEPTARGNGVFRIGPVAPLINELADG</sequence>
<dbReference type="PANTHER" id="PTHR21660:SF1">
    <property type="entry name" value="ACYL-COENZYME A THIOESTERASE 13"/>
    <property type="match status" value="1"/>
</dbReference>
<dbReference type="Proteomes" id="UP001176468">
    <property type="component" value="Unassembled WGS sequence"/>
</dbReference>
<dbReference type="GO" id="GO:0016787">
    <property type="term" value="F:hydrolase activity"/>
    <property type="evidence" value="ECO:0007669"/>
    <property type="project" value="UniProtKB-KW"/>
</dbReference>
<accession>A0ABT8ZXQ0</accession>
<proteinExistence type="inferred from homology"/>
<dbReference type="InterPro" id="IPR006683">
    <property type="entry name" value="Thioestr_dom"/>
</dbReference>
<dbReference type="Pfam" id="PF03061">
    <property type="entry name" value="4HBT"/>
    <property type="match status" value="1"/>
</dbReference>
<dbReference type="CDD" id="cd03443">
    <property type="entry name" value="PaaI_thioesterase"/>
    <property type="match status" value="1"/>
</dbReference>
<feature type="domain" description="Thioesterase" evidence="3">
    <location>
        <begin position="54"/>
        <end position="122"/>
    </location>
</feature>